<dbReference type="Gene3D" id="3.50.30.30">
    <property type="match status" value="2"/>
</dbReference>
<keyword evidence="4" id="KW-0121">Carboxypeptidase</keyword>
<accession>A0A7R9LFI2</accession>
<evidence type="ECO:0000256" key="17">
    <source>
        <dbReference type="SAM" id="Phobius"/>
    </source>
</evidence>
<dbReference type="InterPro" id="IPR007365">
    <property type="entry name" value="TFR-like_dimer_dom"/>
</dbReference>
<keyword evidence="5" id="KW-0645">Protease</keyword>
<evidence type="ECO:0000256" key="15">
    <source>
        <dbReference type="ARBA" id="ARBA00052003"/>
    </source>
</evidence>
<evidence type="ECO:0000256" key="3">
    <source>
        <dbReference type="ARBA" id="ARBA00005634"/>
    </source>
</evidence>
<comment type="catalytic activity">
    <reaction evidence="15">
        <text>Release of an unsubstituted, C-terminal glutamyl residue, typically from Ac-Asp-Glu or folylpoly-gamma-glutamates.</text>
        <dbReference type="EC" id="3.4.17.21"/>
    </reaction>
</comment>
<keyword evidence="8" id="KW-0378">Hydrolase</keyword>
<feature type="transmembrane region" description="Helical" evidence="17">
    <location>
        <begin position="405"/>
        <end position="427"/>
    </location>
</feature>
<dbReference type="OrthoDB" id="5841748at2759"/>
<evidence type="ECO:0000256" key="8">
    <source>
        <dbReference type="ARBA" id="ARBA00022801"/>
    </source>
</evidence>
<feature type="domain" description="PA" evidence="18">
    <location>
        <begin position="166"/>
        <end position="251"/>
    </location>
</feature>
<feature type="domain" description="PA" evidence="18">
    <location>
        <begin position="585"/>
        <end position="670"/>
    </location>
</feature>
<dbReference type="GO" id="GO:0046872">
    <property type="term" value="F:metal ion binding"/>
    <property type="evidence" value="ECO:0007669"/>
    <property type="project" value="UniProtKB-KW"/>
</dbReference>
<dbReference type="PANTHER" id="PTHR10404">
    <property type="entry name" value="N-ACETYLATED-ALPHA-LINKED ACIDIC DIPEPTIDASE"/>
    <property type="match status" value="1"/>
</dbReference>
<dbReference type="Gene3D" id="1.20.930.40">
    <property type="entry name" value="Transferrin receptor-like, dimerisation domain"/>
    <property type="match status" value="1"/>
</dbReference>
<evidence type="ECO:0000256" key="13">
    <source>
        <dbReference type="ARBA" id="ARBA00023136"/>
    </source>
</evidence>
<dbReference type="PANTHER" id="PTHR10404:SF77">
    <property type="entry name" value="GLUTAMATE CARBOXYPEPTIDASE 2 HOMOLOG"/>
    <property type="match status" value="1"/>
</dbReference>
<keyword evidence="22" id="KW-1185">Reference proteome</keyword>
<keyword evidence="11 17" id="KW-1133">Transmembrane helix</keyword>
<keyword evidence="9" id="KW-0862">Zinc</keyword>
<dbReference type="InterPro" id="IPR036757">
    <property type="entry name" value="TFR-like_dimer_dom_sf"/>
</dbReference>
<dbReference type="Proteomes" id="UP000728032">
    <property type="component" value="Unassembled WGS sequence"/>
</dbReference>
<dbReference type="GO" id="GO:0006508">
    <property type="term" value="P:proteolysis"/>
    <property type="evidence" value="ECO:0007669"/>
    <property type="project" value="UniProtKB-KW"/>
</dbReference>
<evidence type="ECO:0000259" key="20">
    <source>
        <dbReference type="Pfam" id="PF04389"/>
    </source>
</evidence>
<sequence length="1147" mass="130491">MYHLLYISASIVIGLVLGISLTYVLMRDNHRQQLIDKSVPIDHQSIRQSLMNAIDSNRIGVWLKKLSGQPIIGEQHAIDNNTLFVYNIWLNQGLNVTLANYTVLMSYQMPSKPNLVFKYDKTNHLIYTSSPYEDPLNATADERSYYTSNPPFLAFSNSTGSQRLKGHIVYVNYGRDEDYDYLKQHNVSVSGHIVVVRYAKIFRANIVKLAEDNGAIGAIIYTDPYDYTDGDQSNTYPKSVYLPKSGVQRGTVRMGDGDPQTPLYPSIKSAYRLPMNELQMPRIPAHAISYLDAKYILHELNGMKAPDGWVGGLNITYNLGPGYKDKGYVELEVNTYLWHSISQPLLTDSYSVPNSPVTGKSDQLGDDWSDQELDDLFQSPLEEVLDSMRFRSSQHISRHQCFRSVLYLSLISLVFGFTFGIIFVTTYQDFHSRLVLGISLTYVLMRDNHRQQLIDKSVPIDHQSIHQSLMNAIDSNRIGVWLKKLSGQPIIGEQQAIDNNTLFVYNIWLNQGLNVTLANYTVLMSYQMPSKPNLVFKYDKTNHLIYTSSPYEDPMNATADERSYYTSNPPFLAFSNSTGSQRLKGHIVYVNYGRDEDYDYLKQHNVSVSGHIVVVRYGKIFRANIVKLAEDNGAIGAIIYTDPYDYTDGDQSNTYPKSVYLPKSGVQRGTVRMGDGDPQTPLYPSIKSAYRLPMNELQMPRIPAHAISYLDAKFILHELNGMKAPDGWVGGLNITYNLGPGYKDKGYVELEVNTYLKETPIYNVIGVITGCTEPDRYVLVGNHRDSWTFGALDPLSGTAAMLELSGAFMNTIRSEKWCPRRSIIFCSWAAEEWGLIGSTEWVEENVKLLETEAVAYINVDIAVKGNYTFQAAAVPLLYSTVWDATKAVANPNEKEVIKDYKTVFDSYLEHRPSKSFNWTHLPDIKNPGSGSDHMPFLQISGVPVIDMYYDCDESSHIKCYPLYHTMYDTFNLISNLTDKGFKYSKALTQIWAEMLRSLSDSPLLPFRDSLQYYPHFLYLALDDLKNNFMFEAINDFDSAVNWFSKQIKRIDEQNPLELRRVNDIMMRLERAFLDDQGLPFRKQYKHTVLSASALDSYSGSSFAALYDLLWQFTHEPNDKLLALIKQHLSVIVFHINSAKLMLKQTSV</sequence>
<evidence type="ECO:0000256" key="14">
    <source>
        <dbReference type="ARBA" id="ARBA00023180"/>
    </source>
</evidence>
<keyword evidence="10" id="KW-0735">Signal-anchor</keyword>
<keyword evidence="7" id="KW-0479">Metal-binding</keyword>
<dbReference type="EMBL" id="OC915502">
    <property type="protein sequence ID" value="CAD7640724.1"/>
    <property type="molecule type" value="Genomic_DNA"/>
</dbReference>
<dbReference type="InterPro" id="IPR039373">
    <property type="entry name" value="Peptidase_M28B"/>
</dbReference>
<evidence type="ECO:0000256" key="4">
    <source>
        <dbReference type="ARBA" id="ARBA00022645"/>
    </source>
</evidence>
<comment type="similarity">
    <text evidence="3">Belongs to the peptidase M28 family. M28B subfamily.</text>
</comment>
<feature type="transmembrane region" description="Helical" evidence="17">
    <location>
        <begin position="6"/>
        <end position="26"/>
    </location>
</feature>
<dbReference type="GO" id="GO:0016020">
    <property type="term" value="C:membrane"/>
    <property type="evidence" value="ECO:0007669"/>
    <property type="project" value="UniProtKB-SubCell"/>
</dbReference>
<evidence type="ECO:0000256" key="11">
    <source>
        <dbReference type="ARBA" id="ARBA00022989"/>
    </source>
</evidence>
<reference evidence="21" key="1">
    <citation type="submission" date="2020-11" db="EMBL/GenBank/DDBJ databases">
        <authorList>
            <person name="Tran Van P."/>
        </authorList>
    </citation>
    <scope>NUCLEOTIDE SEQUENCE</scope>
</reference>
<dbReference type="EMBL" id="CAJPVJ010000677">
    <property type="protein sequence ID" value="CAG2163128.1"/>
    <property type="molecule type" value="Genomic_DNA"/>
</dbReference>
<keyword evidence="6 17" id="KW-0812">Transmembrane</keyword>
<dbReference type="Pfam" id="PF04389">
    <property type="entry name" value="Peptidase_M28"/>
    <property type="match status" value="1"/>
</dbReference>
<dbReference type="GO" id="GO:0004181">
    <property type="term" value="F:metallocarboxypeptidase activity"/>
    <property type="evidence" value="ECO:0007669"/>
    <property type="project" value="UniProtKB-EC"/>
</dbReference>
<evidence type="ECO:0000256" key="10">
    <source>
        <dbReference type="ARBA" id="ARBA00022968"/>
    </source>
</evidence>
<dbReference type="SUPFAM" id="SSF53187">
    <property type="entry name" value="Zn-dependent exopeptidases"/>
    <property type="match status" value="1"/>
</dbReference>
<dbReference type="FunFam" id="3.50.30.30:FF:000045">
    <property type="entry name" value="Predicted protein"/>
    <property type="match status" value="2"/>
</dbReference>
<evidence type="ECO:0000256" key="12">
    <source>
        <dbReference type="ARBA" id="ARBA00023049"/>
    </source>
</evidence>
<gene>
    <name evidence="21" type="ORF">ONB1V03_LOCUS2712</name>
</gene>
<name>A0A7R9LFI2_9ACAR</name>
<dbReference type="CDD" id="cd08022">
    <property type="entry name" value="M28_PSMA_like"/>
    <property type="match status" value="1"/>
</dbReference>
<dbReference type="Pfam" id="PF02225">
    <property type="entry name" value="PA"/>
    <property type="match status" value="2"/>
</dbReference>
<dbReference type="FunFam" id="3.40.630.10:FF:000009">
    <property type="entry name" value="N-acetylated-alpha-linked acidic dipeptidase 2"/>
    <property type="match status" value="1"/>
</dbReference>
<dbReference type="CDD" id="cd02121">
    <property type="entry name" value="PA_GCPII_like"/>
    <property type="match status" value="2"/>
</dbReference>
<dbReference type="EC" id="3.4.17.21" evidence="16"/>
<dbReference type="AlphaFoldDB" id="A0A7R9LFI2"/>
<comment type="cofactor">
    <cofactor evidence="1">
        <name>Zn(2+)</name>
        <dbReference type="ChEBI" id="CHEBI:29105"/>
    </cofactor>
</comment>
<evidence type="ECO:0000256" key="16">
    <source>
        <dbReference type="ARBA" id="ARBA00066561"/>
    </source>
</evidence>
<evidence type="ECO:0000256" key="9">
    <source>
        <dbReference type="ARBA" id="ARBA00022833"/>
    </source>
</evidence>
<feature type="domain" description="Peptidase M28" evidence="20">
    <location>
        <begin position="763"/>
        <end position="975"/>
    </location>
</feature>
<keyword evidence="14" id="KW-0325">Glycoprotein</keyword>
<dbReference type="InterPro" id="IPR046450">
    <property type="entry name" value="PA_dom_sf"/>
</dbReference>
<dbReference type="InterPro" id="IPR007484">
    <property type="entry name" value="Peptidase_M28"/>
</dbReference>
<dbReference type="Pfam" id="PF04253">
    <property type="entry name" value="TFR_dimer"/>
    <property type="match status" value="1"/>
</dbReference>
<organism evidence="21">
    <name type="scientific">Oppiella nova</name>
    <dbReference type="NCBI Taxonomy" id="334625"/>
    <lineage>
        <taxon>Eukaryota</taxon>
        <taxon>Metazoa</taxon>
        <taxon>Ecdysozoa</taxon>
        <taxon>Arthropoda</taxon>
        <taxon>Chelicerata</taxon>
        <taxon>Arachnida</taxon>
        <taxon>Acari</taxon>
        <taxon>Acariformes</taxon>
        <taxon>Sarcoptiformes</taxon>
        <taxon>Oribatida</taxon>
        <taxon>Brachypylina</taxon>
        <taxon>Oppioidea</taxon>
        <taxon>Oppiidae</taxon>
        <taxon>Oppiella</taxon>
    </lineage>
</organism>
<evidence type="ECO:0000259" key="19">
    <source>
        <dbReference type="Pfam" id="PF04253"/>
    </source>
</evidence>
<evidence type="ECO:0000313" key="21">
    <source>
        <dbReference type="EMBL" id="CAD7640724.1"/>
    </source>
</evidence>
<evidence type="ECO:0000256" key="6">
    <source>
        <dbReference type="ARBA" id="ARBA00022692"/>
    </source>
</evidence>
<evidence type="ECO:0000256" key="1">
    <source>
        <dbReference type="ARBA" id="ARBA00001947"/>
    </source>
</evidence>
<dbReference type="SUPFAM" id="SSF52025">
    <property type="entry name" value="PA domain"/>
    <property type="match status" value="2"/>
</dbReference>
<evidence type="ECO:0000259" key="18">
    <source>
        <dbReference type="Pfam" id="PF02225"/>
    </source>
</evidence>
<keyword evidence="13 17" id="KW-0472">Membrane</keyword>
<proteinExistence type="inferred from homology"/>
<evidence type="ECO:0000256" key="5">
    <source>
        <dbReference type="ARBA" id="ARBA00022670"/>
    </source>
</evidence>
<evidence type="ECO:0000256" key="7">
    <source>
        <dbReference type="ARBA" id="ARBA00022723"/>
    </source>
</evidence>
<feature type="domain" description="Transferrin receptor-like dimerisation" evidence="19">
    <location>
        <begin position="1029"/>
        <end position="1142"/>
    </location>
</feature>
<keyword evidence="12" id="KW-0482">Metalloprotease</keyword>
<protein>
    <recommendedName>
        <fullName evidence="16">glutamate carboxypeptidase II</fullName>
        <ecNumber evidence="16">3.4.17.21</ecNumber>
    </recommendedName>
</protein>
<dbReference type="Gene3D" id="3.40.630.10">
    <property type="entry name" value="Zn peptidases"/>
    <property type="match status" value="1"/>
</dbReference>
<evidence type="ECO:0000313" key="22">
    <source>
        <dbReference type="Proteomes" id="UP000728032"/>
    </source>
</evidence>
<dbReference type="InterPro" id="IPR003137">
    <property type="entry name" value="PA_domain"/>
</dbReference>
<comment type="subcellular location">
    <subcellularLocation>
        <location evidence="2">Membrane</location>
        <topology evidence="2">Single-pass type II membrane protein</topology>
    </subcellularLocation>
</comment>
<evidence type="ECO:0000256" key="2">
    <source>
        <dbReference type="ARBA" id="ARBA00004606"/>
    </source>
</evidence>
<dbReference type="SUPFAM" id="SSF47672">
    <property type="entry name" value="Transferrin receptor-like dimerisation domain"/>
    <property type="match status" value="1"/>
</dbReference>